<accession>A0AAV4N8R5</accession>
<protein>
    <submittedName>
        <fullName evidence="1">Uncharacterized protein</fullName>
    </submittedName>
</protein>
<sequence>MSGLKVLKRTLGFGCHKPRFPGYSVKQLRIRTMPPDGRDQREICGMQIGLSVSVHALPNRAETPGAGDSEMNEAVFLSRLDQEHVLLFFAYKRNQVWSCVLGYLVSSAFYSLLGEIYF</sequence>
<reference evidence="1 2" key="1">
    <citation type="submission" date="2021-06" db="EMBL/GenBank/DDBJ databases">
        <title>Caerostris darwini draft genome.</title>
        <authorList>
            <person name="Kono N."/>
            <person name="Arakawa K."/>
        </authorList>
    </citation>
    <scope>NUCLEOTIDE SEQUENCE [LARGE SCALE GENOMIC DNA]</scope>
</reference>
<gene>
    <name evidence="1" type="ORF">CDAR_105711</name>
</gene>
<evidence type="ECO:0000313" key="1">
    <source>
        <dbReference type="EMBL" id="GIX81202.1"/>
    </source>
</evidence>
<dbReference type="EMBL" id="BPLQ01001369">
    <property type="protein sequence ID" value="GIX81202.1"/>
    <property type="molecule type" value="Genomic_DNA"/>
</dbReference>
<dbReference type="AlphaFoldDB" id="A0AAV4N8R5"/>
<dbReference type="Proteomes" id="UP001054837">
    <property type="component" value="Unassembled WGS sequence"/>
</dbReference>
<comment type="caution">
    <text evidence="1">The sequence shown here is derived from an EMBL/GenBank/DDBJ whole genome shotgun (WGS) entry which is preliminary data.</text>
</comment>
<proteinExistence type="predicted"/>
<keyword evidence="2" id="KW-1185">Reference proteome</keyword>
<evidence type="ECO:0000313" key="2">
    <source>
        <dbReference type="Proteomes" id="UP001054837"/>
    </source>
</evidence>
<organism evidence="1 2">
    <name type="scientific">Caerostris darwini</name>
    <dbReference type="NCBI Taxonomy" id="1538125"/>
    <lineage>
        <taxon>Eukaryota</taxon>
        <taxon>Metazoa</taxon>
        <taxon>Ecdysozoa</taxon>
        <taxon>Arthropoda</taxon>
        <taxon>Chelicerata</taxon>
        <taxon>Arachnida</taxon>
        <taxon>Araneae</taxon>
        <taxon>Araneomorphae</taxon>
        <taxon>Entelegynae</taxon>
        <taxon>Araneoidea</taxon>
        <taxon>Araneidae</taxon>
        <taxon>Caerostris</taxon>
    </lineage>
</organism>
<name>A0AAV4N8R5_9ARAC</name>